<dbReference type="CDD" id="cd11614">
    <property type="entry name" value="SAF_CpaB_FlgA_like"/>
    <property type="match status" value="1"/>
</dbReference>
<comment type="caution">
    <text evidence="2">The sequence shown here is derived from an EMBL/GenBank/DDBJ whole genome shotgun (WGS) entry which is preliminary data.</text>
</comment>
<dbReference type="Proteomes" id="UP000600449">
    <property type="component" value="Unassembled WGS sequence"/>
</dbReference>
<dbReference type="Pfam" id="PF08666">
    <property type="entry name" value="SAF"/>
    <property type="match status" value="1"/>
</dbReference>
<dbReference type="InterPro" id="IPR031571">
    <property type="entry name" value="RcpC_dom"/>
</dbReference>
<evidence type="ECO:0000259" key="1">
    <source>
        <dbReference type="SMART" id="SM00858"/>
    </source>
</evidence>
<dbReference type="InterPro" id="IPR017592">
    <property type="entry name" value="Pilus_assmbl_Flp-typ_CpaB"/>
</dbReference>
<dbReference type="NCBIfam" id="TIGR03177">
    <property type="entry name" value="pilus_cpaB"/>
    <property type="match status" value="1"/>
</dbReference>
<protein>
    <submittedName>
        <fullName evidence="2">Flp pilus assembly protein CpaB</fullName>
    </submittedName>
</protein>
<gene>
    <name evidence="2" type="primary">ctpC</name>
    <name evidence="2" type="ORF">GCM10011322_19450</name>
</gene>
<dbReference type="SMART" id="SM00858">
    <property type="entry name" value="SAF"/>
    <property type="match status" value="1"/>
</dbReference>
<proteinExistence type="predicted"/>
<evidence type="ECO:0000313" key="2">
    <source>
        <dbReference type="EMBL" id="GGK32836.1"/>
    </source>
</evidence>
<keyword evidence="3" id="KW-1185">Reference proteome</keyword>
<name>A0A917V3P8_9HYPH</name>
<dbReference type="Pfam" id="PF16976">
    <property type="entry name" value="RcpC"/>
    <property type="match status" value="1"/>
</dbReference>
<organism evidence="2 3">
    <name type="scientific">Salinarimonas ramus</name>
    <dbReference type="NCBI Taxonomy" id="690164"/>
    <lineage>
        <taxon>Bacteria</taxon>
        <taxon>Pseudomonadati</taxon>
        <taxon>Pseudomonadota</taxon>
        <taxon>Alphaproteobacteria</taxon>
        <taxon>Hyphomicrobiales</taxon>
        <taxon>Salinarimonadaceae</taxon>
        <taxon>Salinarimonas</taxon>
    </lineage>
</organism>
<reference evidence="2 3" key="1">
    <citation type="journal article" date="2014" name="Int. J. Syst. Evol. Microbiol.">
        <title>Complete genome sequence of Corynebacterium casei LMG S-19264T (=DSM 44701T), isolated from a smear-ripened cheese.</title>
        <authorList>
            <consortium name="US DOE Joint Genome Institute (JGI-PGF)"/>
            <person name="Walter F."/>
            <person name="Albersmeier A."/>
            <person name="Kalinowski J."/>
            <person name="Ruckert C."/>
        </authorList>
    </citation>
    <scope>NUCLEOTIDE SEQUENCE [LARGE SCALE GENOMIC DNA]</scope>
    <source>
        <strain evidence="2 3">CGMCC 1.9161</strain>
    </source>
</reference>
<dbReference type="RefSeq" id="WP_188912186.1">
    <property type="nucleotide sequence ID" value="NZ_BMMF01000005.1"/>
</dbReference>
<dbReference type="InterPro" id="IPR013974">
    <property type="entry name" value="SAF"/>
</dbReference>
<feature type="domain" description="SAF" evidence="1">
    <location>
        <begin position="45"/>
        <end position="110"/>
    </location>
</feature>
<dbReference type="AlphaFoldDB" id="A0A917V3P8"/>
<sequence length="265" mass="27678">MKRAQLAVLGLALAAGAGAMLLMSGDPPPPPEVQIVTAPAAIETTAVLVAAAPIPMGQTLAESDLRWQDWPADAVPQGMITRADGMEIATGAIARQGMLSGEPIRRERLIRSEDGGFMSAILPAGMRAVSISIDSRGSSSAGGFILPEDRVDIIRTFRDESAAAQGAGDVMVSETILRNVRVLAIGKNVQVDDEGNSFVDGEHATLELSPRQAEAITLAQRTGQLSLALRSLADAAPATLEEEPEEQLGSLNIVRFGVSVPTPVP</sequence>
<dbReference type="EMBL" id="BMMF01000005">
    <property type="protein sequence ID" value="GGK32836.1"/>
    <property type="molecule type" value="Genomic_DNA"/>
</dbReference>
<accession>A0A917V3P8</accession>
<evidence type="ECO:0000313" key="3">
    <source>
        <dbReference type="Proteomes" id="UP000600449"/>
    </source>
</evidence>